<keyword evidence="1" id="KW-0472">Membrane</keyword>
<proteinExistence type="predicted"/>
<dbReference type="InterPro" id="IPR001509">
    <property type="entry name" value="Epimerase_deHydtase"/>
</dbReference>
<protein>
    <submittedName>
        <fullName evidence="3">dTDP-glucose 4,6-dehydratase</fullName>
    </submittedName>
</protein>
<dbReference type="PANTHER" id="PTHR48079:SF6">
    <property type="entry name" value="NAD(P)-BINDING DOMAIN-CONTAINING PROTEIN-RELATED"/>
    <property type="match status" value="1"/>
</dbReference>
<accession>A0A0C4Y5Q4</accession>
<evidence type="ECO:0000256" key="1">
    <source>
        <dbReference type="SAM" id="Phobius"/>
    </source>
</evidence>
<dbReference type="KEGG" id="cbw:RR42_m3354"/>
<dbReference type="STRING" id="68895.RR42_m3354"/>
<dbReference type="RefSeq" id="WP_043349016.1">
    <property type="nucleotide sequence ID" value="NZ_CP010536.1"/>
</dbReference>
<reference evidence="3 4" key="1">
    <citation type="journal article" date="2015" name="Genome Announc.">
        <title>Complete Genome Sequence of Cupriavidus basilensis 4G11, Isolated from the Oak Ridge Field Research Center Site.</title>
        <authorList>
            <person name="Ray J."/>
            <person name="Waters R.J."/>
            <person name="Skerker J.M."/>
            <person name="Kuehl J.V."/>
            <person name="Price M.N."/>
            <person name="Huang J."/>
            <person name="Chakraborty R."/>
            <person name="Arkin A.P."/>
            <person name="Deutschbauer A."/>
        </authorList>
    </citation>
    <scope>NUCLEOTIDE SEQUENCE [LARGE SCALE GENOMIC DNA]</scope>
    <source>
        <strain evidence="3">4G11</strain>
    </source>
</reference>
<dbReference type="PANTHER" id="PTHR48079">
    <property type="entry name" value="PROTEIN YEEZ"/>
    <property type="match status" value="1"/>
</dbReference>
<dbReference type="GO" id="GO:0005737">
    <property type="term" value="C:cytoplasm"/>
    <property type="evidence" value="ECO:0007669"/>
    <property type="project" value="TreeGrafter"/>
</dbReference>
<feature type="transmembrane region" description="Helical" evidence="1">
    <location>
        <begin position="6"/>
        <end position="30"/>
    </location>
</feature>
<dbReference type="GO" id="GO:0004029">
    <property type="term" value="F:aldehyde dehydrogenase (NAD+) activity"/>
    <property type="evidence" value="ECO:0007669"/>
    <property type="project" value="TreeGrafter"/>
</dbReference>
<keyword evidence="1" id="KW-1133">Transmembrane helix</keyword>
<dbReference type="Proteomes" id="UP000031843">
    <property type="component" value="Chromosome main"/>
</dbReference>
<dbReference type="InterPro" id="IPR051783">
    <property type="entry name" value="NAD(P)-dependent_oxidoreduct"/>
</dbReference>
<dbReference type="AlphaFoldDB" id="A0A0C4Y5Q4"/>
<dbReference type="SUPFAM" id="SSF51735">
    <property type="entry name" value="NAD(P)-binding Rossmann-fold domains"/>
    <property type="match status" value="1"/>
</dbReference>
<keyword evidence="4" id="KW-1185">Reference proteome</keyword>
<dbReference type="Pfam" id="PF01370">
    <property type="entry name" value="Epimerase"/>
    <property type="match status" value="1"/>
</dbReference>
<dbReference type="OrthoDB" id="9787292at2"/>
<sequence>MTHRVLVAGASGAIGTALVPLLIAAGYTVFGSTRRPDRAKHLEAAGVTPVVVDVFDALALRDALGRIAPHSVIHQLTDLPSGLDPARMAQAVTANARIRDEGTRNLVAAAISAGSKRMIAQSIAWAYRPGATPYDESCALDIDAHGPRGTSVRGVAALERHVLETAPLTGTVLRYGQIYGPGTGCDVPAGSSPLHVEAAAFAAWLALERGTSGIYNIAQDDAEVNSAKAKRELGWSQDLRSGTQV</sequence>
<name>A0A0C4Y5Q4_9BURK</name>
<feature type="domain" description="NAD-dependent epimerase/dehydratase" evidence="2">
    <location>
        <begin position="5"/>
        <end position="183"/>
    </location>
</feature>
<dbReference type="EMBL" id="CP010536">
    <property type="protein sequence ID" value="AJG20722.1"/>
    <property type="molecule type" value="Genomic_DNA"/>
</dbReference>
<evidence type="ECO:0000313" key="4">
    <source>
        <dbReference type="Proteomes" id="UP000031843"/>
    </source>
</evidence>
<evidence type="ECO:0000313" key="3">
    <source>
        <dbReference type="EMBL" id="AJG20722.1"/>
    </source>
</evidence>
<gene>
    <name evidence="3" type="ORF">RR42_m3354</name>
</gene>
<keyword evidence="1" id="KW-0812">Transmembrane</keyword>
<dbReference type="InterPro" id="IPR036291">
    <property type="entry name" value="NAD(P)-bd_dom_sf"/>
</dbReference>
<evidence type="ECO:0000259" key="2">
    <source>
        <dbReference type="Pfam" id="PF01370"/>
    </source>
</evidence>
<dbReference type="Gene3D" id="3.40.50.720">
    <property type="entry name" value="NAD(P)-binding Rossmann-like Domain"/>
    <property type="match status" value="1"/>
</dbReference>
<organism evidence="3 4">
    <name type="scientific">Cupriavidus basilensis</name>
    <dbReference type="NCBI Taxonomy" id="68895"/>
    <lineage>
        <taxon>Bacteria</taxon>
        <taxon>Pseudomonadati</taxon>
        <taxon>Pseudomonadota</taxon>
        <taxon>Betaproteobacteria</taxon>
        <taxon>Burkholderiales</taxon>
        <taxon>Burkholderiaceae</taxon>
        <taxon>Cupriavidus</taxon>
    </lineage>
</organism>